<accession>A0A2Z7C7Y0</accession>
<keyword evidence="2" id="KW-1185">Reference proteome</keyword>
<sequence>MLRRWKRAGRPVASEGGRPLLHIMGDRWAPARASCRASLPARLAPWTLLSMAARCTLLDCAQNVARWSRRCAARWRTLGRECAAREKFMVAPPPAGRRSDDAPAMS</sequence>
<gene>
    <name evidence="1" type="ORF">F511_41383</name>
</gene>
<organism evidence="1 2">
    <name type="scientific">Dorcoceras hygrometricum</name>
    <dbReference type="NCBI Taxonomy" id="472368"/>
    <lineage>
        <taxon>Eukaryota</taxon>
        <taxon>Viridiplantae</taxon>
        <taxon>Streptophyta</taxon>
        <taxon>Embryophyta</taxon>
        <taxon>Tracheophyta</taxon>
        <taxon>Spermatophyta</taxon>
        <taxon>Magnoliopsida</taxon>
        <taxon>eudicotyledons</taxon>
        <taxon>Gunneridae</taxon>
        <taxon>Pentapetalae</taxon>
        <taxon>asterids</taxon>
        <taxon>lamiids</taxon>
        <taxon>Lamiales</taxon>
        <taxon>Gesneriaceae</taxon>
        <taxon>Didymocarpoideae</taxon>
        <taxon>Trichosporeae</taxon>
        <taxon>Loxocarpinae</taxon>
        <taxon>Dorcoceras</taxon>
    </lineage>
</organism>
<evidence type="ECO:0000313" key="1">
    <source>
        <dbReference type="EMBL" id="KZV43004.1"/>
    </source>
</evidence>
<proteinExistence type="predicted"/>
<dbReference type="EMBL" id="KQ998282">
    <property type="protein sequence ID" value="KZV43004.1"/>
    <property type="molecule type" value="Genomic_DNA"/>
</dbReference>
<dbReference type="Proteomes" id="UP000250235">
    <property type="component" value="Unassembled WGS sequence"/>
</dbReference>
<protein>
    <submittedName>
        <fullName evidence="1">Uncharacterized protein</fullName>
    </submittedName>
</protein>
<dbReference type="AlphaFoldDB" id="A0A2Z7C7Y0"/>
<reference evidence="1 2" key="1">
    <citation type="journal article" date="2015" name="Proc. Natl. Acad. Sci. U.S.A.">
        <title>The resurrection genome of Boea hygrometrica: A blueprint for survival of dehydration.</title>
        <authorList>
            <person name="Xiao L."/>
            <person name="Yang G."/>
            <person name="Zhang L."/>
            <person name="Yang X."/>
            <person name="Zhao S."/>
            <person name="Ji Z."/>
            <person name="Zhou Q."/>
            <person name="Hu M."/>
            <person name="Wang Y."/>
            <person name="Chen M."/>
            <person name="Xu Y."/>
            <person name="Jin H."/>
            <person name="Xiao X."/>
            <person name="Hu G."/>
            <person name="Bao F."/>
            <person name="Hu Y."/>
            <person name="Wan P."/>
            <person name="Li L."/>
            <person name="Deng X."/>
            <person name="Kuang T."/>
            <person name="Xiang C."/>
            <person name="Zhu J.K."/>
            <person name="Oliver M.J."/>
            <person name="He Y."/>
        </authorList>
    </citation>
    <scope>NUCLEOTIDE SEQUENCE [LARGE SCALE GENOMIC DNA]</scope>
    <source>
        <strain evidence="2">cv. XS01</strain>
    </source>
</reference>
<evidence type="ECO:0000313" key="2">
    <source>
        <dbReference type="Proteomes" id="UP000250235"/>
    </source>
</evidence>
<name>A0A2Z7C7Y0_9LAMI</name>